<dbReference type="AlphaFoldDB" id="A0A8J7SXB5"/>
<proteinExistence type="predicted"/>
<dbReference type="EMBL" id="JAESVP010000011">
    <property type="protein sequence ID" value="MBL4929814.1"/>
    <property type="molecule type" value="Genomic_DNA"/>
</dbReference>
<gene>
    <name evidence="1" type="ORF">JI744_17050</name>
</gene>
<keyword evidence="2" id="KW-1185">Reference proteome</keyword>
<name>A0A8J7SXB5_9RHOB</name>
<evidence type="ECO:0000313" key="2">
    <source>
        <dbReference type="Proteomes" id="UP000619033"/>
    </source>
</evidence>
<protein>
    <submittedName>
        <fullName evidence="1">Uncharacterized protein</fullName>
    </submittedName>
</protein>
<accession>A0A8J7SXB5</accession>
<evidence type="ECO:0000313" key="1">
    <source>
        <dbReference type="EMBL" id="MBL4929814.1"/>
    </source>
</evidence>
<sequence>MEKSHFALSLGLVGVIFVMQAGWGGALWPVAHAAPWPLPALIQRLP</sequence>
<reference evidence="1" key="1">
    <citation type="submission" date="2021-01" db="EMBL/GenBank/DDBJ databases">
        <title>Genome seq and assembly of Tabrizicola sp. KVB23.</title>
        <authorList>
            <person name="Chhetri G."/>
        </authorList>
    </citation>
    <scope>NUCLEOTIDE SEQUENCE</scope>
    <source>
        <strain evidence="1">KVB23</strain>
    </source>
</reference>
<organism evidence="1 2">
    <name type="scientific">Fuscibacter oryzae</name>
    <dbReference type="NCBI Taxonomy" id="2803939"/>
    <lineage>
        <taxon>Bacteria</taxon>
        <taxon>Pseudomonadati</taxon>
        <taxon>Pseudomonadota</taxon>
        <taxon>Alphaproteobacteria</taxon>
        <taxon>Rhodobacterales</taxon>
        <taxon>Paracoccaceae</taxon>
        <taxon>Fuscibacter</taxon>
    </lineage>
</organism>
<dbReference type="Proteomes" id="UP000619033">
    <property type="component" value="Unassembled WGS sequence"/>
</dbReference>
<dbReference type="RefSeq" id="WP_202662384.1">
    <property type="nucleotide sequence ID" value="NZ_JAESVP010000011.1"/>
</dbReference>
<comment type="caution">
    <text evidence="1">The sequence shown here is derived from an EMBL/GenBank/DDBJ whole genome shotgun (WGS) entry which is preliminary data.</text>
</comment>